<evidence type="ECO:0000256" key="1">
    <source>
        <dbReference type="SAM" id="MobiDB-lite"/>
    </source>
</evidence>
<proteinExistence type="predicted"/>
<evidence type="ECO:0000313" key="2">
    <source>
        <dbReference type="EMBL" id="BFO17744.1"/>
    </source>
</evidence>
<dbReference type="AlphaFoldDB" id="A0AAT9HJP0"/>
<feature type="compositionally biased region" description="Polar residues" evidence="1">
    <location>
        <begin position="7"/>
        <end position="16"/>
    </location>
</feature>
<accession>A0AAT9HJP0</accession>
<reference evidence="2" key="2">
    <citation type="submission" date="2024-07" db="EMBL/GenBank/DDBJ databases">
        <title>Streptomyces haneummycinica sp. nov., a new antibiotic-producing actinobacterium isolated from marine sediment.</title>
        <authorList>
            <person name="Uemura M."/>
            <person name="Hamada M."/>
            <person name="Hirano S."/>
            <person name="Kobayashi K."/>
            <person name="Ohshiro T."/>
            <person name="Kobayashi T."/>
            <person name="Terahara T."/>
        </authorList>
    </citation>
    <scope>NUCLEOTIDE SEQUENCE</scope>
    <source>
        <strain evidence="2">KM77-8</strain>
    </source>
</reference>
<feature type="region of interest" description="Disordered" evidence="1">
    <location>
        <begin position="240"/>
        <end position="270"/>
    </location>
</feature>
<sequence>MRVPVLSKQTVSTRPSASRVRGADQDAAPGEPAGGGHLGDGRDERQPFGYGGDGHGDPAADGTPYGAAAQQGQSGDQRAAGEGDGEGLAGQFLEAGLDAGGRRGAGGEGDGAAGLGAVAGVHDERFGPPGHDGGALEDHAGPPGDRGARCGVHGLGHGQGLAGERGFVDLQSVHLQQPGVRRYDVAGAEADPVPGPQPGGVDGDRAVAGDPAACLGLLPGGEAGEGPFGAQSLESARDRVDVHGADDEQRVDDGAEQCRGDRPGGQDGGERVVEFAAYGAGRLPGPAGGGRQGCTGEACGPLPGAAGE</sequence>
<name>A0AAT9HJP0_9ACTN</name>
<feature type="region of interest" description="Disordered" evidence="1">
    <location>
        <begin position="121"/>
        <end position="153"/>
    </location>
</feature>
<organism evidence="2">
    <name type="scientific">Streptomyces haneummycinicus</name>
    <dbReference type="NCBI Taxonomy" id="3074435"/>
    <lineage>
        <taxon>Bacteria</taxon>
        <taxon>Bacillati</taxon>
        <taxon>Actinomycetota</taxon>
        <taxon>Actinomycetes</taxon>
        <taxon>Kitasatosporales</taxon>
        <taxon>Streptomycetaceae</taxon>
        <taxon>Streptomyces</taxon>
    </lineage>
</organism>
<dbReference type="AntiFam" id="ANF00085">
    <property type="entry name" value="Shadow ORF (opposite pacL)"/>
</dbReference>
<gene>
    <name evidence="2" type="ORF">SHKM778_41320</name>
</gene>
<feature type="region of interest" description="Disordered" evidence="1">
    <location>
        <begin position="1"/>
        <end position="91"/>
    </location>
</feature>
<dbReference type="EMBL" id="AP035768">
    <property type="protein sequence ID" value="BFO17744.1"/>
    <property type="molecule type" value="Genomic_DNA"/>
</dbReference>
<reference evidence="2" key="1">
    <citation type="submission" date="2024-06" db="EMBL/GenBank/DDBJ databases">
        <authorList>
            <consortium name="consrtm"/>
            <person name="Uemura M."/>
            <person name="Terahara T."/>
        </authorList>
    </citation>
    <scope>NUCLEOTIDE SEQUENCE</scope>
    <source>
        <strain evidence="2">KM77-8</strain>
    </source>
</reference>
<feature type="compositionally biased region" description="Low complexity" evidence="1">
    <location>
        <begin position="57"/>
        <end position="80"/>
    </location>
</feature>
<protein>
    <submittedName>
        <fullName evidence="2">Uncharacterized protein</fullName>
    </submittedName>
</protein>
<feature type="region of interest" description="Disordered" evidence="1">
    <location>
        <begin position="283"/>
        <end position="308"/>
    </location>
</feature>
<dbReference type="AntiFam" id="ANF00076">
    <property type="entry name" value="Shadow ORF (opposite copA)"/>
</dbReference>